<feature type="chain" id="PRO_5043350106" description="Ig-like domain-containing protein" evidence="1">
    <location>
        <begin position="20"/>
        <end position="120"/>
    </location>
</feature>
<organism evidence="3 4">
    <name type="scientific">Engystomops pustulosus</name>
    <name type="common">Tungara frog</name>
    <name type="synonym">Physalaemus pustulosus</name>
    <dbReference type="NCBI Taxonomy" id="76066"/>
    <lineage>
        <taxon>Eukaryota</taxon>
        <taxon>Metazoa</taxon>
        <taxon>Chordata</taxon>
        <taxon>Craniata</taxon>
        <taxon>Vertebrata</taxon>
        <taxon>Euteleostomi</taxon>
        <taxon>Amphibia</taxon>
        <taxon>Batrachia</taxon>
        <taxon>Anura</taxon>
        <taxon>Neobatrachia</taxon>
        <taxon>Hyloidea</taxon>
        <taxon>Leptodactylidae</taxon>
        <taxon>Leiuperinae</taxon>
        <taxon>Engystomops</taxon>
    </lineage>
</organism>
<dbReference type="Gene3D" id="2.60.40.10">
    <property type="entry name" value="Immunoglobulins"/>
    <property type="match status" value="1"/>
</dbReference>
<feature type="signal peptide" evidence="1">
    <location>
        <begin position="1"/>
        <end position="19"/>
    </location>
</feature>
<dbReference type="PROSITE" id="PS50835">
    <property type="entry name" value="IG_LIKE"/>
    <property type="match status" value="1"/>
</dbReference>
<keyword evidence="4" id="KW-1185">Reference proteome</keyword>
<dbReference type="InterPro" id="IPR013783">
    <property type="entry name" value="Ig-like_fold"/>
</dbReference>
<dbReference type="InterPro" id="IPR007110">
    <property type="entry name" value="Ig-like_dom"/>
</dbReference>
<reference evidence="3" key="1">
    <citation type="thesis" date="2020" institute="ProQuest LLC" country="789 East Eisenhower Parkway, Ann Arbor, MI, USA">
        <title>Comparative Genomics and Chromosome Evolution.</title>
        <authorList>
            <person name="Mudd A.B."/>
        </authorList>
    </citation>
    <scope>NUCLEOTIDE SEQUENCE</scope>
    <source>
        <strain evidence="3">237g6f4</strain>
        <tissue evidence="3">Blood</tissue>
    </source>
</reference>
<accession>A0AAV7DI83</accession>
<dbReference type="InterPro" id="IPR036179">
    <property type="entry name" value="Ig-like_dom_sf"/>
</dbReference>
<dbReference type="AlphaFoldDB" id="A0AAV7DI83"/>
<name>A0AAV7DI83_ENGPU</name>
<dbReference type="PANTHER" id="PTHR23267">
    <property type="entry name" value="IMMUNOGLOBULIN LIGHT CHAIN"/>
    <property type="match status" value="1"/>
</dbReference>
<gene>
    <name evidence="3" type="ORF">GDO81_002201</name>
</gene>
<dbReference type="Pfam" id="PF07686">
    <property type="entry name" value="V-set"/>
    <property type="match status" value="1"/>
</dbReference>
<proteinExistence type="predicted"/>
<comment type="caution">
    <text evidence="3">The sequence shown here is derived from an EMBL/GenBank/DDBJ whole genome shotgun (WGS) entry which is preliminary data.</text>
</comment>
<dbReference type="InterPro" id="IPR050150">
    <property type="entry name" value="IgV_Light_Chain"/>
</dbReference>
<dbReference type="SUPFAM" id="SSF48726">
    <property type="entry name" value="Immunoglobulin"/>
    <property type="match status" value="1"/>
</dbReference>
<feature type="domain" description="Ig-like" evidence="2">
    <location>
        <begin position="15"/>
        <end position="120"/>
    </location>
</feature>
<dbReference type="InterPro" id="IPR013106">
    <property type="entry name" value="Ig_V-set"/>
</dbReference>
<keyword evidence="1" id="KW-0732">Signal</keyword>
<evidence type="ECO:0000259" key="2">
    <source>
        <dbReference type="PROSITE" id="PS50835"/>
    </source>
</evidence>
<dbReference type="Proteomes" id="UP000824782">
    <property type="component" value="Unassembled WGS sequence"/>
</dbReference>
<dbReference type="EMBL" id="WNYA01000001">
    <property type="protein sequence ID" value="KAG8597222.1"/>
    <property type="molecule type" value="Genomic_DNA"/>
</dbReference>
<evidence type="ECO:0000313" key="4">
    <source>
        <dbReference type="Proteomes" id="UP000824782"/>
    </source>
</evidence>
<evidence type="ECO:0000256" key="1">
    <source>
        <dbReference type="SAM" id="SignalP"/>
    </source>
</evidence>
<sequence length="120" mass="13170">MVWLQSFCLIFMLIPESQAQHSVTQEPSMITSPGQNIKISCTLGGGLTVASNRVVFYQQKDNKVPRYILYYFTGSNNGRGQGIPSRFVGSASGSIGYLSINGVQVEDDAVYYCLTWTGSQ</sequence>
<protein>
    <recommendedName>
        <fullName evidence="2">Ig-like domain-containing protein</fullName>
    </recommendedName>
</protein>
<dbReference type="SMART" id="SM00406">
    <property type="entry name" value="IGv"/>
    <property type="match status" value="1"/>
</dbReference>
<evidence type="ECO:0000313" key="3">
    <source>
        <dbReference type="EMBL" id="KAG8597222.1"/>
    </source>
</evidence>